<keyword evidence="3" id="KW-1185">Reference proteome</keyword>
<comment type="caution">
    <text evidence="2">The sequence shown here is derived from an EMBL/GenBank/DDBJ whole genome shotgun (WGS) entry which is preliminary data.</text>
</comment>
<reference evidence="2 3" key="1">
    <citation type="submission" date="2014-01" db="EMBL/GenBank/DDBJ databases">
        <authorList>
            <person name="Dobos K."/>
            <person name="Lenaerts A."/>
            <person name="Ordway D."/>
            <person name="DeGroote M.A."/>
            <person name="Parker T."/>
            <person name="Sizemore C."/>
            <person name="Tallon L.J."/>
            <person name="Sadzewicz L.K."/>
            <person name="Sengamalay N."/>
            <person name="Fraser C.M."/>
            <person name="Hine E."/>
            <person name="Shefchek K.A."/>
            <person name="Das S.P."/>
            <person name="Tettelin H."/>
        </authorList>
    </citation>
    <scope>NUCLEOTIDE SEQUENCE [LARGE SCALE GENOMIC DNA]</scope>
    <source>
        <strain evidence="2 3">Harvey</strain>
    </source>
</reference>
<gene>
    <name evidence="2" type="ORF">I551_3593</name>
</gene>
<protein>
    <submittedName>
        <fullName evidence="2">Uncharacterized protein</fullName>
    </submittedName>
</protein>
<organism evidence="2 3">
    <name type="scientific">Mycobacterium ulcerans str. Harvey</name>
    <dbReference type="NCBI Taxonomy" id="1299332"/>
    <lineage>
        <taxon>Bacteria</taxon>
        <taxon>Bacillati</taxon>
        <taxon>Actinomycetota</taxon>
        <taxon>Actinomycetes</taxon>
        <taxon>Mycobacteriales</taxon>
        <taxon>Mycobacteriaceae</taxon>
        <taxon>Mycobacterium</taxon>
        <taxon>Mycobacterium ulcerans group</taxon>
    </lineage>
</organism>
<feature type="region of interest" description="Disordered" evidence="1">
    <location>
        <begin position="1"/>
        <end position="20"/>
    </location>
</feature>
<accession>A0ABN0QZ74</accession>
<dbReference type="EMBL" id="JAOL01000114">
    <property type="protein sequence ID" value="EUA89972.1"/>
    <property type="molecule type" value="Genomic_DNA"/>
</dbReference>
<evidence type="ECO:0000256" key="1">
    <source>
        <dbReference type="SAM" id="MobiDB-lite"/>
    </source>
</evidence>
<evidence type="ECO:0000313" key="2">
    <source>
        <dbReference type="EMBL" id="EUA89972.1"/>
    </source>
</evidence>
<sequence length="54" mass="5691">MAGVQIDEPAMNPHPGRKLTPDAAAQLFTEAGHLVADFQTRPHGAARIILMGLG</sequence>
<dbReference type="Proteomes" id="UP000020681">
    <property type="component" value="Unassembled WGS sequence"/>
</dbReference>
<evidence type="ECO:0000313" key="3">
    <source>
        <dbReference type="Proteomes" id="UP000020681"/>
    </source>
</evidence>
<name>A0ABN0QZ74_MYCUL</name>
<proteinExistence type="predicted"/>